<accession>A0A1H3IG09</accession>
<sequence>MLALHKTKDAGQHIMTVQSPPTHVAECMGVKVPPSPFLNETRIARINEARYEGQEIAGALSVVGPSDRVIEMGAGLGIVGAVTQLNARPEAMVSFEANPNMIPHIEALYALNKIKTKIKLHNKVLLTDPEPPETVEFFLRNSFLGSSLTDTDKRETEAVTIPTARYEELRTSFQPTVLLMDIEGGELEFLRHADLTGLRAIVLEFHPESYGKEGMKECKTILRNAGFSKDNSVSTRLVWTCLRGPDVPNAPPLPDDGWSRKITTLEDALIFPPIEAGLVQATGVLDRAGNYVAQGALWRRDRALTLPPAMPSDTPKALEGTWLWGGPLWLHFGHFLAESTPRLWALDAHESELSGILFTPKRPRNAGLIKRWQWKFFEELAPGLPVKIATEPMRVERLIVPGQGFGLGAISSGTPEFRAFMAERFGATVPASGPEKPYISRSKFEFRKGSLVGEEALERHLEAQGYEVFHPQEHDIATQIARYKAASHIIAAEGSAIHLAAMVMGPAQKLAIIVRRRSSATDYIEAHLKAFAGVTALSVDALIRNWMPKGERKARHAVGEIDFPALQDALLIGGFLAPSPEIWENFSPADVSALLGDNFTEA</sequence>
<name>A0A1H3IG09_9RHOB</name>
<keyword evidence="3" id="KW-0489">Methyltransferase</keyword>
<keyword evidence="4" id="KW-1185">Reference proteome</keyword>
<dbReference type="InterPro" id="IPR006342">
    <property type="entry name" value="FkbM_mtfrase"/>
</dbReference>
<dbReference type="NCBIfam" id="TIGR01444">
    <property type="entry name" value="fkbM_fam"/>
    <property type="match status" value="1"/>
</dbReference>
<dbReference type="AlphaFoldDB" id="A0A1H3IG09"/>
<evidence type="ECO:0000313" key="3">
    <source>
        <dbReference type="EMBL" id="SDY26547.1"/>
    </source>
</evidence>
<evidence type="ECO:0000259" key="2">
    <source>
        <dbReference type="Pfam" id="PF05050"/>
    </source>
</evidence>
<dbReference type="GO" id="GO:0032259">
    <property type="term" value="P:methylation"/>
    <property type="evidence" value="ECO:0007669"/>
    <property type="project" value="UniProtKB-KW"/>
</dbReference>
<protein>
    <submittedName>
        <fullName evidence="3">Methyltransferase, FkbM family</fullName>
    </submittedName>
</protein>
<dbReference type="Pfam" id="PF04577">
    <property type="entry name" value="Glyco_transf_61"/>
    <property type="match status" value="1"/>
</dbReference>
<keyword evidence="3" id="KW-0808">Transferase</keyword>
<dbReference type="EMBL" id="FNPR01000001">
    <property type="protein sequence ID" value="SDY26547.1"/>
    <property type="molecule type" value="Genomic_DNA"/>
</dbReference>
<feature type="domain" description="Glycosyltransferase 61 catalytic" evidence="1">
    <location>
        <begin position="332"/>
        <end position="502"/>
    </location>
</feature>
<dbReference type="SUPFAM" id="SSF53335">
    <property type="entry name" value="S-adenosyl-L-methionine-dependent methyltransferases"/>
    <property type="match status" value="1"/>
</dbReference>
<dbReference type="Gene3D" id="3.40.50.150">
    <property type="entry name" value="Vaccinia Virus protein VP39"/>
    <property type="match status" value="1"/>
</dbReference>
<feature type="domain" description="Methyltransferase FkbM" evidence="2">
    <location>
        <begin position="92"/>
        <end position="227"/>
    </location>
</feature>
<dbReference type="InterPro" id="IPR029063">
    <property type="entry name" value="SAM-dependent_MTases_sf"/>
</dbReference>
<reference evidence="3 4" key="1">
    <citation type="submission" date="2016-10" db="EMBL/GenBank/DDBJ databases">
        <authorList>
            <person name="de Groot N.N."/>
        </authorList>
    </citation>
    <scope>NUCLEOTIDE SEQUENCE [LARGE SCALE GENOMIC DNA]</scope>
    <source>
        <strain evidence="3 4">DSM 24677</strain>
    </source>
</reference>
<dbReference type="GO" id="GO:0008168">
    <property type="term" value="F:methyltransferase activity"/>
    <property type="evidence" value="ECO:0007669"/>
    <property type="project" value="UniProtKB-KW"/>
</dbReference>
<proteinExistence type="predicted"/>
<organism evidence="3 4">
    <name type="scientific">Lentibacter algarum</name>
    <dbReference type="NCBI Taxonomy" id="576131"/>
    <lineage>
        <taxon>Bacteria</taxon>
        <taxon>Pseudomonadati</taxon>
        <taxon>Pseudomonadota</taxon>
        <taxon>Alphaproteobacteria</taxon>
        <taxon>Rhodobacterales</taxon>
        <taxon>Roseobacteraceae</taxon>
        <taxon>Lentibacter</taxon>
    </lineage>
</organism>
<gene>
    <name evidence="3" type="ORF">SAMN05444486_1011048</name>
</gene>
<dbReference type="GO" id="GO:0016757">
    <property type="term" value="F:glycosyltransferase activity"/>
    <property type="evidence" value="ECO:0007669"/>
    <property type="project" value="InterPro"/>
</dbReference>
<dbReference type="STRING" id="576131.SAMN05444486_1011048"/>
<evidence type="ECO:0000313" key="4">
    <source>
        <dbReference type="Proteomes" id="UP000199026"/>
    </source>
</evidence>
<dbReference type="InterPro" id="IPR049625">
    <property type="entry name" value="Glyco_transf_61_cat"/>
</dbReference>
<dbReference type="Proteomes" id="UP000199026">
    <property type="component" value="Unassembled WGS sequence"/>
</dbReference>
<evidence type="ECO:0000259" key="1">
    <source>
        <dbReference type="Pfam" id="PF04577"/>
    </source>
</evidence>
<dbReference type="Pfam" id="PF05050">
    <property type="entry name" value="Methyltransf_21"/>
    <property type="match status" value="1"/>
</dbReference>